<accession>A0ABQ6FLV8</accession>
<sequence length="310" mass="34920">MAIIATKPGRNQFWQRKRTKHALIAYLFITPSFLGVLIFIAFPVLFALYMSLQQWDGLTAPQFIGLDNYISLFKDPIFWVTFRNTIVYTIVTVPIGTLISMGVAQLLNQRVLGLAFFRTIMFIPVVTSGLAIAVIWKWIYDYDNGLINDTLTLLHLPQVPWLSDPTWALIALCIIGIWQGFGFTTILILAAIQNVPDSLQEASAIDGASAWRRFWQITVPLIIPTLLFVTIISFVGSFQVFTQIYYLTNGGPDYGTSVLTFLVFQRAFVQNRFGEAAALSYVMFAIIFAVTMLQMRLSRNSVNAAAEFEV</sequence>
<feature type="transmembrane region" description="Helical" evidence="7">
    <location>
        <begin position="21"/>
        <end position="49"/>
    </location>
</feature>
<dbReference type="EMBL" id="BSRI01000001">
    <property type="protein sequence ID" value="GLV53385.1"/>
    <property type="molecule type" value="Genomic_DNA"/>
</dbReference>
<proteinExistence type="inferred from homology"/>
<dbReference type="InterPro" id="IPR035906">
    <property type="entry name" value="MetI-like_sf"/>
</dbReference>
<feature type="transmembrane region" description="Helical" evidence="7">
    <location>
        <begin position="276"/>
        <end position="295"/>
    </location>
</feature>
<keyword evidence="6 7" id="KW-0472">Membrane</keyword>
<gene>
    <name evidence="9" type="ORF">KDH_02400</name>
</gene>
<evidence type="ECO:0000256" key="6">
    <source>
        <dbReference type="ARBA" id="ARBA00023136"/>
    </source>
</evidence>
<dbReference type="RefSeq" id="WP_338246956.1">
    <property type="nucleotide sequence ID" value="NZ_BSRI01000001.1"/>
</dbReference>
<dbReference type="Gene3D" id="1.10.3720.10">
    <property type="entry name" value="MetI-like"/>
    <property type="match status" value="1"/>
</dbReference>
<organism evidence="9 10">
    <name type="scientific">Dictyobacter halimunensis</name>
    <dbReference type="NCBI Taxonomy" id="3026934"/>
    <lineage>
        <taxon>Bacteria</taxon>
        <taxon>Bacillati</taxon>
        <taxon>Chloroflexota</taxon>
        <taxon>Ktedonobacteria</taxon>
        <taxon>Ktedonobacterales</taxon>
        <taxon>Dictyobacteraceae</taxon>
        <taxon>Dictyobacter</taxon>
    </lineage>
</organism>
<dbReference type="PANTHER" id="PTHR30193:SF37">
    <property type="entry name" value="INNER MEMBRANE ABC TRANSPORTER PERMEASE PROTEIN YCJO"/>
    <property type="match status" value="1"/>
</dbReference>
<feature type="transmembrane region" description="Helical" evidence="7">
    <location>
        <begin position="213"/>
        <end position="238"/>
    </location>
</feature>
<evidence type="ECO:0000256" key="7">
    <source>
        <dbReference type="RuleBase" id="RU363032"/>
    </source>
</evidence>
<feature type="transmembrane region" description="Helical" evidence="7">
    <location>
        <begin position="167"/>
        <end position="192"/>
    </location>
</feature>
<evidence type="ECO:0000313" key="9">
    <source>
        <dbReference type="EMBL" id="GLV53385.1"/>
    </source>
</evidence>
<keyword evidence="5 7" id="KW-1133">Transmembrane helix</keyword>
<evidence type="ECO:0000256" key="4">
    <source>
        <dbReference type="ARBA" id="ARBA00022692"/>
    </source>
</evidence>
<dbReference type="InterPro" id="IPR000515">
    <property type="entry name" value="MetI-like"/>
</dbReference>
<protein>
    <submittedName>
        <fullName evidence="9">Sugar ABC transporter permease</fullName>
    </submittedName>
</protein>
<dbReference type="InterPro" id="IPR051393">
    <property type="entry name" value="ABC_transporter_permease"/>
</dbReference>
<feature type="transmembrane region" description="Helical" evidence="7">
    <location>
        <begin position="119"/>
        <end position="139"/>
    </location>
</feature>
<keyword evidence="3" id="KW-1003">Cell membrane</keyword>
<dbReference type="SUPFAM" id="SSF161098">
    <property type="entry name" value="MetI-like"/>
    <property type="match status" value="1"/>
</dbReference>
<keyword evidence="4 7" id="KW-0812">Transmembrane</keyword>
<keyword evidence="10" id="KW-1185">Reference proteome</keyword>
<dbReference type="CDD" id="cd06261">
    <property type="entry name" value="TM_PBP2"/>
    <property type="match status" value="1"/>
</dbReference>
<evidence type="ECO:0000256" key="3">
    <source>
        <dbReference type="ARBA" id="ARBA00022475"/>
    </source>
</evidence>
<evidence type="ECO:0000256" key="5">
    <source>
        <dbReference type="ARBA" id="ARBA00022989"/>
    </source>
</evidence>
<evidence type="ECO:0000256" key="2">
    <source>
        <dbReference type="ARBA" id="ARBA00022448"/>
    </source>
</evidence>
<evidence type="ECO:0000256" key="1">
    <source>
        <dbReference type="ARBA" id="ARBA00004651"/>
    </source>
</evidence>
<dbReference type="PANTHER" id="PTHR30193">
    <property type="entry name" value="ABC TRANSPORTER PERMEASE PROTEIN"/>
    <property type="match status" value="1"/>
</dbReference>
<name>A0ABQ6FLV8_9CHLR</name>
<evidence type="ECO:0000313" key="10">
    <source>
        <dbReference type="Proteomes" id="UP001344906"/>
    </source>
</evidence>
<reference evidence="9 10" key="1">
    <citation type="submission" date="2023-02" db="EMBL/GenBank/DDBJ databases">
        <title>Dictyobacter halimunensis sp. nov., a new member of the class Ktedonobacteria from forest soil in a geothermal area.</title>
        <authorList>
            <person name="Rachmania M.K."/>
            <person name="Ningsih F."/>
            <person name="Sakai Y."/>
            <person name="Yabe S."/>
            <person name="Yokota A."/>
            <person name="Sjamsuridzal W."/>
        </authorList>
    </citation>
    <scope>NUCLEOTIDE SEQUENCE [LARGE SCALE GENOMIC DNA]</scope>
    <source>
        <strain evidence="9 10">S3.2.2.5</strain>
    </source>
</reference>
<comment type="similarity">
    <text evidence="7">Belongs to the binding-protein-dependent transport system permease family.</text>
</comment>
<comment type="subcellular location">
    <subcellularLocation>
        <location evidence="1 7">Cell membrane</location>
        <topology evidence="1 7">Multi-pass membrane protein</topology>
    </subcellularLocation>
</comment>
<feature type="domain" description="ABC transmembrane type-1" evidence="8">
    <location>
        <begin position="82"/>
        <end position="294"/>
    </location>
</feature>
<dbReference type="Pfam" id="PF00528">
    <property type="entry name" value="BPD_transp_1"/>
    <property type="match status" value="1"/>
</dbReference>
<comment type="caution">
    <text evidence="9">The sequence shown here is derived from an EMBL/GenBank/DDBJ whole genome shotgun (WGS) entry which is preliminary data.</text>
</comment>
<feature type="transmembrane region" description="Helical" evidence="7">
    <location>
        <begin position="86"/>
        <end position="107"/>
    </location>
</feature>
<dbReference type="PROSITE" id="PS50928">
    <property type="entry name" value="ABC_TM1"/>
    <property type="match status" value="1"/>
</dbReference>
<evidence type="ECO:0000259" key="8">
    <source>
        <dbReference type="PROSITE" id="PS50928"/>
    </source>
</evidence>
<dbReference type="Proteomes" id="UP001344906">
    <property type="component" value="Unassembled WGS sequence"/>
</dbReference>
<keyword evidence="2 7" id="KW-0813">Transport</keyword>